<keyword evidence="2" id="KW-0479">Metal-binding</keyword>
<dbReference type="GO" id="GO:0006351">
    <property type="term" value="P:DNA-templated transcription"/>
    <property type="evidence" value="ECO:0007669"/>
    <property type="project" value="InterPro"/>
</dbReference>
<evidence type="ECO:0000259" key="6">
    <source>
        <dbReference type="PROSITE" id="PS00463"/>
    </source>
</evidence>
<proteinExistence type="predicted"/>
<dbReference type="AlphaFoldDB" id="A0A8J5QY03"/>
<dbReference type="PROSITE" id="PS00463">
    <property type="entry name" value="ZN2_CY6_FUNGAL_1"/>
    <property type="match status" value="1"/>
</dbReference>
<dbReference type="GO" id="GO:0005634">
    <property type="term" value="C:nucleus"/>
    <property type="evidence" value="ECO:0007669"/>
    <property type="project" value="UniProtKB-SubCell"/>
</dbReference>
<evidence type="ECO:0000256" key="4">
    <source>
        <dbReference type="ARBA" id="ARBA00023242"/>
    </source>
</evidence>
<keyword evidence="8" id="KW-1185">Reference proteome</keyword>
<evidence type="ECO:0000256" key="2">
    <source>
        <dbReference type="ARBA" id="ARBA00022723"/>
    </source>
</evidence>
<dbReference type="Pfam" id="PF00172">
    <property type="entry name" value="Zn_clus"/>
    <property type="match status" value="1"/>
</dbReference>
<protein>
    <recommendedName>
        <fullName evidence="6">Zn(2)-C6 fungal-type domain-containing protein</fullName>
    </recommendedName>
</protein>
<comment type="subcellular location">
    <subcellularLocation>
        <location evidence="1">Nucleus</location>
    </subcellularLocation>
</comment>
<dbReference type="OrthoDB" id="5121955at2759"/>
<comment type="caution">
    <text evidence="7">The sequence shown here is derived from an EMBL/GenBank/DDBJ whole genome shotgun (WGS) entry which is preliminary data.</text>
</comment>
<feature type="region of interest" description="Disordered" evidence="5">
    <location>
        <begin position="94"/>
        <end position="124"/>
    </location>
</feature>
<feature type="compositionally biased region" description="Polar residues" evidence="5">
    <location>
        <begin position="97"/>
        <end position="109"/>
    </location>
</feature>
<dbReference type="PANTHER" id="PTHR46910:SF3">
    <property type="entry name" value="HALOTOLERANCE PROTEIN 9-RELATED"/>
    <property type="match status" value="1"/>
</dbReference>
<feature type="compositionally biased region" description="Low complexity" evidence="5">
    <location>
        <begin position="111"/>
        <end position="124"/>
    </location>
</feature>
<evidence type="ECO:0000256" key="3">
    <source>
        <dbReference type="ARBA" id="ARBA00023125"/>
    </source>
</evidence>
<dbReference type="GO" id="GO:0000981">
    <property type="term" value="F:DNA-binding transcription factor activity, RNA polymerase II-specific"/>
    <property type="evidence" value="ECO:0007669"/>
    <property type="project" value="InterPro"/>
</dbReference>
<dbReference type="RefSeq" id="XP_049266502.1">
    <property type="nucleotide sequence ID" value="XM_049405745.1"/>
</dbReference>
<keyword evidence="3" id="KW-0238">DNA-binding</keyword>
<dbReference type="GO" id="GO:0008270">
    <property type="term" value="F:zinc ion binding"/>
    <property type="evidence" value="ECO:0007669"/>
    <property type="project" value="InterPro"/>
</dbReference>
<keyword evidence="4" id="KW-0539">Nucleus</keyword>
<dbReference type="Pfam" id="PF04082">
    <property type="entry name" value="Fungal_trans"/>
    <property type="match status" value="1"/>
</dbReference>
<evidence type="ECO:0000313" key="7">
    <source>
        <dbReference type="EMBL" id="KAG7666270.1"/>
    </source>
</evidence>
<dbReference type="CDD" id="cd12148">
    <property type="entry name" value="fungal_TF_MHR"/>
    <property type="match status" value="1"/>
</dbReference>
<feature type="domain" description="Zn(2)-C6 fungal-type" evidence="6">
    <location>
        <begin position="22"/>
        <end position="52"/>
    </location>
</feature>
<dbReference type="PANTHER" id="PTHR46910">
    <property type="entry name" value="TRANSCRIPTION FACTOR PDR1"/>
    <property type="match status" value="1"/>
</dbReference>
<gene>
    <name evidence="7" type="ORF">J8A68_000201</name>
</gene>
<evidence type="ECO:0000256" key="1">
    <source>
        <dbReference type="ARBA" id="ARBA00004123"/>
    </source>
</evidence>
<evidence type="ECO:0000256" key="5">
    <source>
        <dbReference type="SAM" id="MobiDB-lite"/>
    </source>
</evidence>
<dbReference type="EMBL" id="JAGSYN010000026">
    <property type="protein sequence ID" value="KAG7666270.1"/>
    <property type="molecule type" value="Genomic_DNA"/>
</dbReference>
<dbReference type="Proteomes" id="UP000694255">
    <property type="component" value="Unassembled WGS sequence"/>
</dbReference>
<sequence>MGTTRFIHITSPPSKRTKVVKACVYCKYHHRKCFIHPGETYCGHCLRKGIECTYTGELPVHLRKKPTERSTRDFRTIQKYIREENVYALMLPRNDNPIATSTPTPNSPAGATASTKESTSKTSKSTSIKKSAQFVCSTNPVASILSTDKFLCLDGDTFGLYNPWRSIEEMDEYSAITTSNVHQESFKQYLYSKTTAYAMAPMNEQRRLLQVFLDRIYPLYPIIDRPIEGEDVGEYLSNMPFLLRNAIFLVAERCLMDNERGKRGSSGEGGDDEGESVRSRCQTLYDRCRLLELVETDKIVLIQSYLLMSIHEEGVNGGSLAKEYVSKACVLCGDLALHNLGGSDGMFEGGAKQRVYKGKVYKYPILKRIFWTAYCCDRLVASTSGREMYFNNEDVLIDELSLDDFQVGLLQLFDFMFLRSWIELSRFIERILACCYRPPSRRTKDELLEQDLLNWKLQEVLPGFELSNLLNLVHAYCCLVYFRCKMDPLSLLQKKADTVEPTHMALIEKYSSAIVNTNLNQLKMHVVGVHAILHVIALMQLQSSDNGDVPYDLQKSIRKSGLNILHKLKDIWWFAASSLKLLESSAPAPPVTP</sequence>
<dbReference type="GO" id="GO:0003677">
    <property type="term" value="F:DNA binding"/>
    <property type="evidence" value="ECO:0007669"/>
    <property type="project" value="UniProtKB-KW"/>
</dbReference>
<organism evidence="7 8">
    <name type="scientific">[Candida] subhashii</name>
    <dbReference type="NCBI Taxonomy" id="561895"/>
    <lineage>
        <taxon>Eukaryota</taxon>
        <taxon>Fungi</taxon>
        <taxon>Dikarya</taxon>
        <taxon>Ascomycota</taxon>
        <taxon>Saccharomycotina</taxon>
        <taxon>Pichiomycetes</taxon>
        <taxon>Debaryomycetaceae</taxon>
        <taxon>Spathaspora</taxon>
    </lineage>
</organism>
<accession>A0A8J5QY03</accession>
<dbReference type="InterPro" id="IPR050987">
    <property type="entry name" value="AtrR-like"/>
</dbReference>
<name>A0A8J5QY03_9ASCO</name>
<dbReference type="CDD" id="cd00067">
    <property type="entry name" value="GAL4"/>
    <property type="match status" value="1"/>
</dbReference>
<dbReference type="InterPro" id="IPR007219">
    <property type="entry name" value="XnlR_reg_dom"/>
</dbReference>
<reference evidence="7 8" key="1">
    <citation type="journal article" date="2021" name="DNA Res.">
        <title>Genome analysis of Candida subhashii reveals its hybrid nature and dual mitochondrial genome conformations.</title>
        <authorList>
            <person name="Mixao V."/>
            <person name="Hegedusova E."/>
            <person name="Saus E."/>
            <person name="Pryszcz L.P."/>
            <person name="Cillingova A."/>
            <person name="Nosek J."/>
            <person name="Gabaldon T."/>
        </authorList>
    </citation>
    <scope>NUCLEOTIDE SEQUENCE [LARGE SCALE GENOMIC DNA]</scope>
    <source>
        <strain evidence="7 8">CBS 10753</strain>
    </source>
</reference>
<dbReference type="GeneID" id="73467002"/>
<evidence type="ECO:0000313" key="8">
    <source>
        <dbReference type="Proteomes" id="UP000694255"/>
    </source>
</evidence>
<dbReference type="InterPro" id="IPR001138">
    <property type="entry name" value="Zn2Cys6_DnaBD"/>
</dbReference>